<proteinExistence type="predicted"/>
<evidence type="ECO:0000313" key="2">
    <source>
        <dbReference type="EMBL" id="SDE96280.1"/>
    </source>
</evidence>
<dbReference type="Pfam" id="PF01323">
    <property type="entry name" value="DSBA"/>
    <property type="match status" value="1"/>
</dbReference>
<dbReference type="PROSITE" id="PS00195">
    <property type="entry name" value="GLUTAREDOXIN_1"/>
    <property type="match status" value="1"/>
</dbReference>
<dbReference type="PANTHER" id="PTHR13887">
    <property type="entry name" value="GLUTATHIONE S-TRANSFERASE KAPPA"/>
    <property type="match status" value="1"/>
</dbReference>
<dbReference type="SUPFAM" id="SSF52833">
    <property type="entry name" value="Thioredoxin-like"/>
    <property type="match status" value="1"/>
</dbReference>
<dbReference type="RefSeq" id="WP_074553314.1">
    <property type="nucleotide sequence ID" value="NZ_CP119563.1"/>
</dbReference>
<accession>A0A1G7H759</accession>
<sequence>MITLDIFADPTCPWCYLAKAQLDRALEARPGHPFLISWQPFQLNPTLPPEGMDRGAWLRARFGAQADQADLPVLEAARTAGVALNMPIIARMPNTLNAHRLLHWAGIEGAQTAVMSGLLRAYWRDGQDIGQTDTLVKIAAEAGLEPGMIRRLLATDADAETIRSRAAHARERGIVSVPTFILDNTHVITGAQPARLWMQILDEIAAT</sequence>
<dbReference type="InterPro" id="IPR001853">
    <property type="entry name" value="DSBA-like_thioredoxin_dom"/>
</dbReference>
<gene>
    <name evidence="2" type="ORF">SAMN04244550_01431</name>
</gene>
<dbReference type="Proteomes" id="UP000183812">
    <property type="component" value="Unassembled WGS sequence"/>
</dbReference>
<dbReference type="OrthoDB" id="9799122at2"/>
<organism evidence="2">
    <name type="scientific">Rhodobacter capsulatus</name>
    <name type="common">Rhodopseudomonas capsulata</name>
    <dbReference type="NCBI Taxonomy" id="1061"/>
    <lineage>
        <taxon>Bacteria</taxon>
        <taxon>Pseudomonadati</taxon>
        <taxon>Pseudomonadota</taxon>
        <taxon>Alphaproteobacteria</taxon>
        <taxon>Rhodobacterales</taxon>
        <taxon>Rhodobacter group</taxon>
        <taxon>Rhodobacter</taxon>
    </lineage>
</organism>
<protein>
    <submittedName>
        <fullName evidence="2">Predicted dithiol-disulfide isomerase, DsbA family</fullName>
    </submittedName>
</protein>
<evidence type="ECO:0000259" key="1">
    <source>
        <dbReference type="Pfam" id="PF01323"/>
    </source>
</evidence>
<dbReference type="AlphaFoldDB" id="A0A1G7H759"/>
<dbReference type="CDD" id="cd03024">
    <property type="entry name" value="DsbA_FrnE"/>
    <property type="match status" value="1"/>
</dbReference>
<reference evidence="2" key="1">
    <citation type="submission" date="2016-10" db="EMBL/GenBank/DDBJ databases">
        <authorList>
            <person name="de Groot N.N."/>
        </authorList>
    </citation>
    <scope>NUCLEOTIDE SEQUENCE [LARGE SCALE GENOMIC DNA]</scope>
    <source>
        <strain evidence="2">DSM 938</strain>
    </source>
</reference>
<dbReference type="PANTHER" id="PTHR13887:SF41">
    <property type="entry name" value="THIOREDOXIN SUPERFAMILY PROTEIN"/>
    <property type="match status" value="1"/>
</dbReference>
<name>A0A1G7H759_RHOCA</name>
<feature type="domain" description="DSBA-like thioredoxin" evidence="1">
    <location>
        <begin position="3"/>
        <end position="194"/>
    </location>
</feature>
<dbReference type="GO" id="GO:0016491">
    <property type="term" value="F:oxidoreductase activity"/>
    <property type="evidence" value="ECO:0007669"/>
    <property type="project" value="InterPro"/>
</dbReference>
<dbReference type="Gene3D" id="3.40.30.10">
    <property type="entry name" value="Glutaredoxin"/>
    <property type="match status" value="1"/>
</dbReference>
<dbReference type="GO" id="GO:0016853">
    <property type="term" value="F:isomerase activity"/>
    <property type="evidence" value="ECO:0007669"/>
    <property type="project" value="UniProtKB-KW"/>
</dbReference>
<keyword evidence="2" id="KW-0413">Isomerase</keyword>
<dbReference type="InterPro" id="IPR011767">
    <property type="entry name" value="GLR_AS"/>
</dbReference>
<dbReference type="InterPro" id="IPR036249">
    <property type="entry name" value="Thioredoxin-like_sf"/>
</dbReference>
<dbReference type="EMBL" id="FNAY01000005">
    <property type="protein sequence ID" value="SDE96280.1"/>
    <property type="molecule type" value="Genomic_DNA"/>
</dbReference>